<evidence type="ECO:0000313" key="2">
    <source>
        <dbReference type="EMBL" id="CUP08717.1"/>
    </source>
</evidence>
<name>A0A173WFC9_9FIRM</name>
<dbReference type="EMBL" id="CYZD01000001">
    <property type="protein sequence ID" value="CUN37105.1"/>
    <property type="molecule type" value="Genomic_DNA"/>
</dbReference>
<sequence>MAMNDDWKNDPKLKEIDKTKLDMLQNLAEKGNGKSVSDMMPYLMSAAASGKKNGLHFSQNEISAVLEVMKAGKTPQEASKIDRIVNLMRMIH</sequence>
<protein>
    <submittedName>
        <fullName evidence="1">Uncharacterized protein</fullName>
    </submittedName>
</protein>
<dbReference type="Proteomes" id="UP000095413">
    <property type="component" value="Unassembled WGS sequence"/>
</dbReference>
<dbReference type="RefSeq" id="WP_005424498.1">
    <property type="nucleotide sequence ID" value="NZ_CABHNB010000041.1"/>
</dbReference>
<proteinExistence type="predicted"/>
<evidence type="ECO:0000313" key="1">
    <source>
        <dbReference type="EMBL" id="CUN37105.1"/>
    </source>
</evidence>
<dbReference type="AlphaFoldDB" id="A0A173WFC9"/>
<organism evidence="1 4">
    <name type="scientific">Blautia obeum</name>
    <dbReference type="NCBI Taxonomy" id="40520"/>
    <lineage>
        <taxon>Bacteria</taxon>
        <taxon>Bacillati</taxon>
        <taxon>Bacillota</taxon>
        <taxon>Clostridia</taxon>
        <taxon>Lachnospirales</taxon>
        <taxon>Lachnospiraceae</taxon>
        <taxon>Blautia</taxon>
    </lineage>
</organism>
<reference evidence="3 6" key="2">
    <citation type="submission" date="2019-07" db="EMBL/GenBank/DDBJ databases">
        <authorList>
            <person name="Hibberd C M."/>
            <person name="Gehrig L. J."/>
            <person name="Chang H.-W."/>
            <person name="Venkatesh S."/>
        </authorList>
    </citation>
    <scope>NUCLEOTIDE SEQUENCE [LARGE SCALE GENOMIC DNA]</scope>
    <source>
        <strain evidence="3">Ruminococcus_obeum_SSTS_Bg7063</strain>
    </source>
</reference>
<gene>
    <name evidence="1" type="ORF">ERS852394_00049</name>
    <name evidence="2" type="ORF">ERS852533_00271</name>
    <name evidence="3" type="ORF">ROSSTS7063_02678</name>
</gene>
<evidence type="ECO:0000313" key="3">
    <source>
        <dbReference type="EMBL" id="VUX17113.1"/>
    </source>
</evidence>
<evidence type="ECO:0000313" key="5">
    <source>
        <dbReference type="Proteomes" id="UP000095413"/>
    </source>
</evidence>
<evidence type="ECO:0000313" key="6">
    <source>
        <dbReference type="Proteomes" id="UP000409147"/>
    </source>
</evidence>
<dbReference type="GeneID" id="79804246"/>
<dbReference type="EMBL" id="CZBA01000001">
    <property type="protein sequence ID" value="CUP08717.1"/>
    <property type="molecule type" value="Genomic_DNA"/>
</dbReference>
<reference evidence="4 5" key="1">
    <citation type="submission" date="2015-09" db="EMBL/GenBank/DDBJ databases">
        <authorList>
            <consortium name="Pathogen Informatics"/>
        </authorList>
    </citation>
    <scope>NUCLEOTIDE SEQUENCE [LARGE SCALE GENOMIC DNA]</scope>
    <source>
        <strain evidence="1 4">2789STDY5608837</strain>
        <strain evidence="2 5">2789STDY5834921</strain>
    </source>
</reference>
<accession>A0A173WFC9</accession>
<dbReference type="Proteomes" id="UP000095409">
    <property type="component" value="Unassembled WGS sequence"/>
</dbReference>
<keyword evidence="6" id="KW-1185">Reference proteome</keyword>
<dbReference type="EMBL" id="CABHNB010000041">
    <property type="protein sequence ID" value="VUX17113.1"/>
    <property type="molecule type" value="Genomic_DNA"/>
</dbReference>
<dbReference type="Proteomes" id="UP000409147">
    <property type="component" value="Unassembled WGS sequence"/>
</dbReference>
<evidence type="ECO:0000313" key="4">
    <source>
        <dbReference type="Proteomes" id="UP000095409"/>
    </source>
</evidence>